<keyword evidence="4" id="KW-1185">Reference proteome</keyword>
<dbReference type="AlphaFoldDB" id="A0A445KFD1"/>
<accession>A0A445KFD1</accession>
<evidence type="ECO:0000256" key="1">
    <source>
        <dbReference type="ARBA" id="ARBA00006974"/>
    </source>
</evidence>
<dbReference type="InterPro" id="IPR003676">
    <property type="entry name" value="SAUR_fam"/>
</dbReference>
<organism evidence="3 4">
    <name type="scientific">Glycine soja</name>
    <name type="common">Wild soybean</name>
    <dbReference type="NCBI Taxonomy" id="3848"/>
    <lineage>
        <taxon>Eukaryota</taxon>
        <taxon>Viridiplantae</taxon>
        <taxon>Streptophyta</taxon>
        <taxon>Embryophyta</taxon>
        <taxon>Tracheophyta</taxon>
        <taxon>Spermatophyta</taxon>
        <taxon>Magnoliopsida</taxon>
        <taxon>eudicotyledons</taxon>
        <taxon>Gunneridae</taxon>
        <taxon>Pentapetalae</taxon>
        <taxon>rosids</taxon>
        <taxon>fabids</taxon>
        <taxon>Fabales</taxon>
        <taxon>Fabaceae</taxon>
        <taxon>Papilionoideae</taxon>
        <taxon>50 kb inversion clade</taxon>
        <taxon>NPAAA clade</taxon>
        <taxon>indigoferoid/millettioid clade</taxon>
        <taxon>Phaseoleae</taxon>
        <taxon>Glycine</taxon>
        <taxon>Glycine subgen. Soja</taxon>
    </lineage>
</organism>
<proteinExistence type="inferred from homology"/>
<protein>
    <submittedName>
        <fullName evidence="3">Auxin-induced protein X15</fullName>
    </submittedName>
</protein>
<reference evidence="3 4" key="1">
    <citation type="submission" date="2018-09" db="EMBL/GenBank/DDBJ databases">
        <title>A high-quality reference genome of wild soybean provides a powerful tool to mine soybean genomes.</title>
        <authorList>
            <person name="Xie M."/>
            <person name="Chung C.Y.L."/>
            <person name="Li M.-W."/>
            <person name="Wong F.-L."/>
            <person name="Chan T.-F."/>
            <person name="Lam H.-M."/>
        </authorList>
    </citation>
    <scope>NUCLEOTIDE SEQUENCE [LARGE SCALE GENOMIC DNA]</scope>
    <source>
        <strain evidence="4">cv. W05</strain>
        <tissue evidence="3">Hypocotyl of etiolated seedlings</tissue>
    </source>
</reference>
<feature type="region of interest" description="Disordered" evidence="2">
    <location>
        <begin position="245"/>
        <end position="286"/>
    </location>
</feature>
<evidence type="ECO:0000313" key="4">
    <source>
        <dbReference type="Proteomes" id="UP000289340"/>
    </source>
</evidence>
<evidence type="ECO:0000256" key="2">
    <source>
        <dbReference type="SAM" id="MobiDB-lite"/>
    </source>
</evidence>
<dbReference type="Pfam" id="PF02519">
    <property type="entry name" value="Auxin_inducible"/>
    <property type="match status" value="1"/>
</dbReference>
<evidence type="ECO:0000313" key="3">
    <source>
        <dbReference type="EMBL" id="RZC09508.1"/>
    </source>
</evidence>
<sequence>MGFCLPGIRKASKAVDAPNGYLAVYVGEKMKRFVIPVSYMNQPSFQDLLTQAEEDFGYDHPMGGLTIPCSEDAEEKGAVNEEQEPEVQEYKSGVQIEGRSKRVITKPSYLGDYAHQSLDVLGESMQSLTLYINELLHRMTPILSSSPSSTLYVPPLPSVPANNHRMKLDVPRFDATKPLVAQYLSEFEDLANQIIGLLSPFLLSCFVSSLTPEIRHEVEAHQPLTFVQAASLDCLQEEKLLGVRHSSRPRAPPHQPLPPPHSVSLPPLLPSPGRPTPPSLKRLSPDELASQHERSLCFNCDKKYHRGHGCASRVFLLIADDEDTTLPNIVPYDPPLDPPDNIDPCSAQISFNSLAGHLAPETLRLLGLIADHQVVVLVDGGSMHNFIQQLLLGRTHHCNESTLGMLTPSQFHRLSQTQGTGLYCHITAVLDDMASPTI</sequence>
<dbReference type="EMBL" id="QZWG01000006">
    <property type="protein sequence ID" value="RZC09508.1"/>
    <property type="molecule type" value="Genomic_DNA"/>
</dbReference>
<comment type="caution">
    <text evidence="3">The sequence shown here is derived from an EMBL/GenBank/DDBJ whole genome shotgun (WGS) entry which is preliminary data.</text>
</comment>
<name>A0A445KFD1_GLYSO</name>
<dbReference type="PANTHER" id="PTHR31929">
    <property type="entry name" value="SAUR-LIKE AUXIN-RESPONSIVE PROTEIN FAMILY-RELATED"/>
    <property type="match status" value="1"/>
</dbReference>
<gene>
    <name evidence="3" type="ORF">D0Y65_016014</name>
</gene>
<dbReference type="GO" id="GO:0009733">
    <property type="term" value="P:response to auxin"/>
    <property type="evidence" value="ECO:0007669"/>
    <property type="project" value="InterPro"/>
</dbReference>
<feature type="compositionally biased region" description="Pro residues" evidence="2">
    <location>
        <begin position="250"/>
        <end position="278"/>
    </location>
</feature>
<comment type="similarity">
    <text evidence="1">Belongs to the ARG7 family.</text>
</comment>
<dbReference type="Proteomes" id="UP000289340">
    <property type="component" value="Chromosome 6"/>
</dbReference>